<evidence type="ECO:0000313" key="16">
    <source>
        <dbReference type="EMBL" id="EAG2996812.1"/>
    </source>
</evidence>
<evidence type="ECO:0000313" key="35">
    <source>
        <dbReference type="EMBL" id="HAB8556835.1"/>
    </source>
</evidence>
<dbReference type="Proteomes" id="UP000540117">
    <property type="component" value="Unassembled WGS sequence"/>
</dbReference>
<evidence type="ECO:0000313" key="55">
    <source>
        <dbReference type="Proteomes" id="UP000389283"/>
    </source>
</evidence>
<evidence type="ECO:0000313" key="42">
    <source>
        <dbReference type="Proteomes" id="UP000272537"/>
    </source>
</evidence>
<feature type="domain" description="Aminoglycoside phosphotransferase" evidence="1">
    <location>
        <begin position="16"/>
        <end position="224"/>
    </location>
</feature>
<dbReference type="Proteomes" id="UP000844415">
    <property type="component" value="Unassembled WGS sequence"/>
</dbReference>
<dbReference type="Proteomes" id="UP000344343">
    <property type="component" value="Unassembled WGS sequence"/>
</dbReference>
<evidence type="ECO:0000313" key="52">
    <source>
        <dbReference type="Proteomes" id="UP000365297"/>
    </source>
</evidence>
<dbReference type="EMBL" id="DAAIHR010000014">
    <property type="protein sequence ID" value="HAB8399424.1"/>
    <property type="molecule type" value="Genomic_DNA"/>
</dbReference>
<dbReference type="Proteomes" id="UP000455569">
    <property type="component" value="Unassembled WGS sequence"/>
</dbReference>
<evidence type="ECO:0000313" key="56">
    <source>
        <dbReference type="Proteomes" id="UP000398321"/>
    </source>
</evidence>
<reference evidence="40 79" key="1">
    <citation type="submission" date="2016-09" db="EMBL/GenBank/DDBJ databases">
        <title>100K Listeria isolates.</title>
        <authorList>
            <person name="Chen P."/>
            <person name="Weimer B.C."/>
            <person name="Kong N."/>
            <person name="Huang B."/>
        </authorList>
    </citation>
    <scope>NUCLEOTIDE SEQUENCE [LARGE SCALE GENOMIC DNA]</scope>
    <source>
        <strain evidence="40 79">BCW_2383</strain>
    </source>
</reference>
<evidence type="ECO:0000313" key="29">
    <source>
        <dbReference type="EMBL" id="EDN7714910.1"/>
    </source>
</evidence>
<evidence type="ECO:0000313" key="6">
    <source>
        <dbReference type="EMBL" id="EAC9039154.1"/>
    </source>
</evidence>
<dbReference type="Proteomes" id="UP000478704">
    <property type="component" value="Unassembled WGS sequence"/>
</dbReference>
<evidence type="ECO:0000313" key="37">
    <source>
        <dbReference type="EMBL" id="HAC0275040.1"/>
    </source>
</evidence>
<dbReference type="EMBL" id="MJTJ01000006">
    <property type="protein sequence ID" value="OET52497.1"/>
    <property type="molecule type" value="Genomic_DNA"/>
</dbReference>
<evidence type="ECO:0000313" key="47">
    <source>
        <dbReference type="Proteomes" id="UP000344343"/>
    </source>
</evidence>
<reference evidence="41 42" key="2">
    <citation type="journal article" date="2018" name="BMC Genomics">
        <title>Genes significantly associated with lineage II food isolates of Listeria monocytogenes.</title>
        <authorList>
            <person name="Pirone-Davies C."/>
            <person name="Chen Y."/>
            <person name="Pightling A."/>
            <person name="Ryan G."/>
            <person name="Wang Y."/>
            <person name="Yao K."/>
            <person name="Hoffmann M."/>
            <person name="Allard M.W."/>
        </authorList>
    </citation>
    <scope>NUCLEOTIDE SEQUENCE [LARGE SCALE GENOMIC DNA]</scope>
    <source>
        <strain evidence="41 42">PNUSAL000550</strain>
    </source>
</reference>
<evidence type="ECO:0000313" key="4">
    <source>
        <dbReference type="EMBL" id="EAC6547220.1"/>
    </source>
</evidence>
<evidence type="ECO:0000313" key="25">
    <source>
        <dbReference type="EMBL" id="ECB9514810.1"/>
    </source>
</evidence>
<evidence type="ECO:0000313" key="75">
    <source>
        <dbReference type="Proteomes" id="UP000566721"/>
    </source>
</evidence>
<evidence type="ECO:0000313" key="51">
    <source>
        <dbReference type="Proteomes" id="UP000364988"/>
    </source>
</evidence>
<dbReference type="EC" id="2.7.11.1" evidence="41"/>
<dbReference type="AlphaFoldDB" id="A0A0B8R288"/>
<dbReference type="Proteomes" id="UP000841146">
    <property type="component" value="Unassembled WGS sequence"/>
</dbReference>
<evidence type="ECO:0000313" key="20">
    <source>
        <dbReference type="EMBL" id="EAG9387034.1"/>
    </source>
</evidence>
<evidence type="ECO:0000313" key="11">
    <source>
        <dbReference type="EMBL" id="EAE2354344.1"/>
    </source>
</evidence>
<dbReference type="EMBL" id="AAAREG010000005">
    <property type="protein sequence ID" value="EAE2354344.1"/>
    <property type="molecule type" value="Genomic_DNA"/>
</dbReference>
<dbReference type="EMBL" id="AAAIKW010000002">
    <property type="protein sequence ID" value="EAC4551530.1"/>
    <property type="molecule type" value="Genomic_DNA"/>
</dbReference>
<reference evidence="22 49" key="6">
    <citation type="submission" date="2018-10" db="EMBL/GenBank/DDBJ databases">
        <authorList>
            <consortium name="PulseNet: The National Subtyping Network for Foodborne Disease Surveillance"/>
            <person name="Tarr C.L."/>
            <person name="Trees E."/>
            <person name="Katz L.S."/>
            <person name="Carleton-Romer H.A."/>
            <person name="Stroika S."/>
            <person name="Kucerova Z."/>
            <person name="Roache K.F."/>
            <person name="Sabol A.L."/>
            <person name="Besser J."/>
            <person name="Gerner-Smidt P."/>
        </authorList>
    </citation>
    <scope>NUCLEOTIDE SEQUENCE [LARGE SCALE GENOMIC DNA]</scope>
    <source>
        <strain evidence="2 46">2015L-6227</strain>
        <strain evidence="11 44">PNUSAL000134</strain>
        <strain evidence="6 50">PNUSAL000910</strain>
        <strain evidence="12 65">PNUSAL002298</strain>
        <strain evidence="22 49">PNUSAL004402</strain>
    </source>
</reference>
<dbReference type="Proteomes" id="UP000364988">
    <property type="component" value="Unassembled WGS sequence"/>
</dbReference>
<dbReference type="Proteomes" id="UP000389283">
    <property type="component" value="Unassembled WGS sequence"/>
</dbReference>
<dbReference type="EMBL" id="AACKDQ010000001">
    <property type="protein sequence ID" value="EAK9315596.1"/>
    <property type="molecule type" value="Genomic_DNA"/>
</dbReference>
<dbReference type="Proteomes" id="UP000398321">
    <property type="component" value="Unassembled WGS sequence"/>
</dbReference>
<dbReference type="EMBL" id="AABAYG010000004">
    <property type="protein sequence ID" value="EAG2245508.1"/>
    <property type="molecule type" value="Genomic_DNA"/>
</dbReference>
<dbReference type="EMBL" id="AALAQH010000002">
    <property type="protein sequence ID" value="ECX6923883.1"/>
    <property type="molecule type" value="Genomic_DNA"/>
</dbReference>
<evidence type="ECO:0000313" key="73">
    <source>
        <dbReference type="Proteomes" id="UP000544530"/>
    </source>
</evidence>
<reference evidence="58 68" key="7">
    <citation type="submission" date="2019-04" db="EMBL/GenBank/DDBJ databases">
        <authorList>
            <consortium name="GenomeTrakr network: Whole genome sequencing for foodborne pathogen traceback"/>
        </authorList>
    </citation>
    <scope>NUCLEOTIDE SEQUENCE [LARGE SCALE GENOMIC DNA]</scope>
    <source>
        <strain evidence="20 68">CFSAN072474</strain>
        <strain evidence="28 51">FLAG-55987</strain>
        <strain evidence="23 58">PHLUSALM00088</strain>
    </source>
</reference>
<dbReference type="EMBL" id="AABCVX010000003">
    <property type="protein sequence ID" value="EAG6169094.1"/>
    <property type="molecule type" value="Genomic_DNA"/>
</dbReference>
<evidence type="ECO:0000313" key="71">
    <source>
        <dbReference type="Proteomes" id="UP000528151"/>
    </source>
</evidence>
<evidence type="ECO:0000313" key="38">
    <source>
        <dbReference type="EMBL" id="KAA9448967.1"/>
    </source>
</evidence>
<dbReference type="Proteomes" id="UP000331186">
    <property type="component" value="Unassembled WGS sequence"/>
</dbReference>
<evidence type="ECO:0000259" key="1">
    <source>
        <dbReference type="Pfam" id="PF01636"/>
    </source>
</evidence>
<dbReference type="EMBL" id="AANEHK010000007">
    <property type="protein sequence ID" value="EDO0986146.1"/>
    <property type="molecule type" value="Genomic_DNA"/>
</dbReference>
<dbReference type="Proteomes" id="UP000368512">
    <property type="component" value="Unassembled WGS sequence"/>
</dbReference>
<evidence type="ECO:0000313" key="43">
    <source>
        <dbReference type="Proteomes" id="UP000331186"/>
    </source>
</evidence>
<dbReference type="Proteomes" id="UP000467536">
    <property type="component" value="Unassembled WGS sequence"/>
</dbReference>
<dbReference type="EMBL" id="AAAMZD010000003">
    <property type="protein sequence ID" value="EAD3792535.1"/>
    <property type="molecule type" value="Genomic_DNA"/>
</dbReference>
<dbReference type="EMBL" id="DAAJFY010000003">
    <property type="protein sequence ID" value="HAC0275040.1"/>
    <property type="molecule type" value="Genomic_DNA"/>
</dbReference>
<evidence type="ECO:0000313" key="58">
    <source>
        <dbReference type="Proteomes" id="UP000410967"/>
    </source>
</evidence>
<dbReference type="Proteomes" id="UP000840197">
    <property type="component" value="Unassembled WGS sequence"/>
</dbReference>
<dbReference type="GO" id="GO:0004674">
    <property type="term" value="F:protein serine/threonine kinase activity"/>
    <property type="evidence" value="ECO:0007669"/>
    <property type="project" value="UniProtKB-EC"/>
</dbReference>
<evidence type="ECO:0000313" key="79">
    <source>
        <dbReference type="Proteomes" id="UP000852906"/>
    </source>
</evidence>
<dbReference type="InterPro" id="IPR011009">
    <property type="entry name" value="Kinase-like_dom_sf"/>
</dbReference>
<evidence type="ECO:0000313" key="63">
    <source>
        <dbReference type="Proteomes" id="UP000467347"/>
    </source>
</evidence>
<dbReference type="EMBL" id="AALEDS010000008">
    <property type="protein sequence ID" value="ECY6544644.1"/>
    <property type="molecule type" value="Genomic_DNA"/>
</dbReference>
<evidence type="ECO:0000313" key="12">
    <source>
        <dbReference type="EMBL" id="EAG1893296.1"/>
    </source>
</evidence>
<dbReference type="EMBL" id="AAAKQF010000002">
    <property type="protein sequence ID" value="EAC9039154.1"/>
    <property type="molecule type" value="Genomic_DNA"/>
</dbReference>
<dbReference type="EMBL" id="AAHZFY010000042">
    <property type="protein sequence ID" value="ECB9514810.1"/>
    <property type="molecule type" value="Genomic_DNA"/>
</dbReference>
<dbReference type="SUPFAM" id="SSF56112">
    <property type="entry name" value="Protein kinase-like (PK-like)"/>
    <property type="match status" value="1"/>
</dbReference>
<dbReference type="Proteomes" id="UP000481141">
    <property type="component" value="Unassembled WGS sequence"/>
</dbReference>
<evidence type="ECO:0000313" key="13">
    <source>
        <dbReference type="EMBL" id="EAG2087320.1"/>
    </source>
</evidence>
<evidence type="ECO:0000313" key="41">
    <source>
        <dbReference type="EMBL" id="RKA08517.1"/>
    </source>
</evidence>
<evidence type="ECO:0000313" key="7">
    <source>
        <dbReference type="EMBL" id="EAD1184833.1"/>
    </source>
</evidence>
<evidence type="ECO:0000313" key="36">
    <source>
        <dbReference type="EMBL" id="HAC0012760.1"/>
    </source>
</evidence>
<dbReference type="Proteomes" id="UP000365297">
    <property type="component" value="Unassembled WGS sequence"/>
</dbReference>
<dbReference type="Proteomes" id="UP000528151">
    <property type="component" value="Unassembled WGS sequence"/>
</dbReference>
<organism evidence="23 58">
    <name type="scientific">Listeria monocytogenes</name>
    <dbReference type="NCBI Taxonomy" id="1639"/>
    <lineage>
        <taxon>Bacteria</taxon>
        <taxon>Bacillati</taxon>
        <taxon>Bacillota</taxon>
        <taxon>Bacilli</taxon>
        <taxon>Bacillales</taxon>
        <taxon>Listeriaceae</taxon>
        <taxon>Listeria</taxon>
    </lineage>
</organism>
<reference evidence="38 62" key="4">
    <citation type="submission" date="2018-04" db="EMBL/GenBank/DDBJ databases">
        <title>Genome Analysis of a Prevalent Clone of Listeria monocytogenes Sequence Type 87 in China.</title>
        <authorList>
            <person name="Wang Y."/>
        </authorList>
    </citation>
    <scope>NUCLEOTIDE SEQUENCE [LARGE SCALE GENOMIC DNA]</scope>
    <source>
        <strain evidence="38 62">ICDC_LM1523</strain>
    </source>
</reference>
<evidence type="ECO:0000313" key="26">
    <source>
        <dbReference type="EMBL" id="ECC1556818.1"/>
    </source>
</evidence>
<dbReference type="EMBL" id="DAAJCS010000004">
    <property type="protein sequence ID" value="HAC0012760.1"/>
    <property type="molecule type" value="Genomic_DNA"/>
</dbReference>
<evidence type="ECO:0000313" key="17">
    <source>
        <dbReference type="EMBL" id="EAG4330280.1"/>
    </source>
</evidence>
<dbReference type="Proteomes" id="UP000478682">
    <property type="component" value="Unassembled WGS sequence"/>
</dbReference>
<evidence type="ECO:0000313" key="53">
    <source>
        <dbReference type="Proteomes" id="UP000368512"/>
    </source>
</evidence>
<dbReference type="EMBL" id="AABGUK010000003">
    <property type="protein sequence ID" value="EAH4242039.1"/>
    <property type="molecule type" value="Genomic_DNA"/>
</dbReference>
<evidence type="ECO:0000313" key="44">
    <source>
        <dbReference type="Proteomes" id="UP000336166"/>
    </source>
</evidence>
<evidence type="ECO:0000313" key="59">
    <source>
        <dbReference type="Proteomes" id="UP000423131"/>
    </source>
</evidence>
<dbReference type="EMBL" id="AABBHO010000013">
    <property type="protein sequence ID" value="EAG2996812.1"/>
    <property type="molecule type" value="Genomic_DNA"/>
</dbReference>
<evidence type="ECO:0000313" key="74">
    <source>
        <dbReference type="Proteomes" id="UP000549379"/>
    </source>
</evidence>
<dbReference type="Proteomes" id="UP000527632">
    <property type="component" value="Unassembled WGS sequence"/>
</dbReference>
<reference evidence="45 48" key="5">
    <citation type="submission" date="2018-06" db="EMBL/GenBank/DDBJ databases">
        <authorList>
            <consortium name="GenomeTrakr: Next Generation Sequencing Network for Food Pathogen Tracability"/>
        </authorList>
    </citation>
    <scope>NUCLEOTIDE SEQUENCE [LARGE SCALE GENOMIC DNA]</scope>
    <source>
        <strain evidence="16 74">10B02965A-1</strain>
        <strain evidence="5 53">CFSAN008042</strain>
        <strain evidence="18 71">CFSAN063727</strain>
        <strain evidence="29 61">CFSAN102901</strain>
        <strain evidence="3 52">FDA00007096</strain>
        <strain evidence="7 57">FDA00008584</strain>
        <strain evidence="14">FDA00011243</strain>
        <strain evidence="4 43">FDA00013332</strain>
        <strain evidence="10 47">FDA00013853</strain>
        <strain evidence="24 59">FDA00014336</strain>
        <strain evidence="26 55">FDA00014370</strain>
        <strain evidence="25 56">FDA00014392</strain>
        <strain evidence="32">FDA00015054</strain>
        <strain evidence="17 72">FDA1005580-S054-001</strain>
        <strain evidence="66">FDA1090798-S029-001</strain>
        <strain evidence="67">FDA956581-098-004</strain>
        <strain evidence="15 69">FDA960927-006-004</strain>
        <strain evidence="19 75">FLAG-38921</strain>
        <strain evidence="27 60">FLAG-51482A</strain>
        <strain evidence="13 45">FLAG-54356</strain>
        <strain evidence="9 54">FSIS31901579</strain>
        <strain evidence="21 70">LS1344</strain>
        <strain evidence="30 63">OSF101448</strain>
        <strain evidence="8 48">VA-WGS-00405</strain>
    </source>
</reference>
<evidence type="ECO:0000313" key="54">
    <source>
        <dbReference type="Proteomes" id="UP000376505"/>
    </source>
</evidence>
<dbReference type="Proteomes" id="UP000549379">
    <property type="component" value="Unassembled WGS sequence"/>
</dbReference>
<evidence type="ECO:0000313" key="50">
    <source>
        <dbReference type="Proteomes" id="UP000354255"/>
    </source>
</evidence>
<evidence type="ECO:0000313" key="39">
    <source>
        <dbReference type="EMBL" id="NYA02421.1"/>
    </source>
</evidence>
<dbReference type="InterPro" id="IPR002575">
    <property type="entry name" value="Aminoglycoside_PTrfase"/>
</dbReference>
<dbReference type="EMBL" id="AABBAW010000008">
    <property type="protein sequence ID" value="EAG2516173.1"/>
    <property type="molecule type" value="Genomic_DNA"/>
</dbReference>
<evidence type="ECO:0000313" key="30">
    <source>
        <dbReference type="EMBL" id="EDN9836157.1"/>
    </source>
</evidence>
<dbReference type="RefSeq" id="WP_003726713.1">
    <property type="nucleotide sequence ID" value="NC_021824.1"/>
</dbReference>
<dbReference type="Proteomes" id="UP000427828">
    <property type="component" value="Unassembled WGS sequence"/>
</dbReference>
<evidence type="ECO:0000313" key="31">
    <source>
        <dbReference type="EMBL" id="EDO0986146.1"/>
    </source>
</evidence>
<dbReference type="EMBL" id="AAANYR010000003">
    <property type="protein sequence ID" value="EAD5786114.1"/>
    <property type="molecule type" value="Genomic_DNA"/>
</dbReference>
<proteinExistence type="predicted"/>
<evidence type="ECO:0000313" key="46">
    <source>
        <dbReference type="Proteomes" id="UP000339309"/>
    </source>
</evidence>
<evidence type="ECO:0000313" key="61">
    <source>
        <dbReference type="Proteomes" id="UP000455569"/>
    </source>
</evidence>
<dbReference type="EMBL" id="AACJYH010000006">
    <property type="protein sequence ID" value="EAK8897872.1"/>
    <property type="molecule type" value="Genomic_DNA"/>
</dbReference>
<evidence type="ECO:0000313" key="34">
    <source>
        <dbReference type="EMBL" id="HAB8399424.1"/>
    </source>
</evidence>
<dbReference type="Proteomes" id="UP000525850">
    <property type="component" value="Unassembled WGS sequence"/>
</dbReference>
<evidence type="ECO:0000313" key="8">
    <source>
        <dbReference type="EMBL" id="EAD3792535.1"/>
    </source>
</evidence>
<dbReference type="EMBL" id="AANDSR010000003">
    <property type="protein sequence ID" value="EDN9836157.1"/>
    <property type="molecule type" value="Genomic_DNA"/>
</dbReference>
<evidence type="ECO:0000313" key="18">
    <source>
        <dbReference type="EMBL" id="EAG4462690.1"/>
    </source>
</evidence>
<sequence length="260" mass="29884">MKDNFFGREYDIAPAGGETGQAFVATHEDEKFFLKRNSSPFLAALSVENIVPKLVWTRRVENGDVITAQKWVNCHILTREEMVGPRVAKLLAKIHHSENLQHMLAKIENCYFSADQLLSLIKVNTKANNELSKEIIAAIRYLEQNLSAAQTNDYVVCHGDVNHNNWIISEENELFLVDWDGAMLADPANDIGMILYQYIPRKDWVSWLSNYGTTLTEELHRKLKWYTICQTVMQLITEHSNEANERAKQIFQNAIEDDEV</sequence>
<dbReference type="EMBL" id="AAANYN010000001">
    <property type="protein sequence ID" value="EAD5772867.1"/>
    <property type="molecule type" value="Genomic_DNA"/>
</dbReference>
<evidence type="ECO:0000313" key="32">
    <source>
        <dbReference type="EMBL" id="EDP8513770.1"/>
    </source>
</evidence>
<gene>
    <name evidence="41" type="primary">srka</name>
    <name evidence="2" type="ORF">ABZ57_03465</name>
    <name evidence="40" type="ORF">AJL21_04205</name>
    <name evidence="3" type="ORF">ARY78_05215</name>
    <name evidence="15" type="ORF">B1N52_13450</name>
    <name evidence="14" type="ORF">B1S26_08870</name>
    <name evidence="16" type="ORF">B5K54_05900</name>
    <name evidence="12" type="ORF">BB997_06760</name>
    <name evidence="27" type="ORF">BCZ19_04320</name>
    <name evidence="13" type="ORF">BCZ21_08620</name>
    <name evidence="18" type="ORF">CA369_10360</name>
    <name evidence="17" type="ORF">CAV64_03380</name>
    <name evidence="20" type="ORF">CW845_06010</name>
    <name evidence="22" type="ORF">D7104_09140</name>
    <name evidence="38" type="ORF">DCK61_08845</name>
    <name evidence="19" type="ORF">DCT16_06835</name>
    <name evidence="5" type="ORF">DQ70_07655</name>
    <name evidence="4" type="ORF">DU018_02450</name>
    <name evidence="41" type="ORF">DYZ80_01710</name>
    <name evidence="21" type="ORF">E5F58_08610</name>
    <name evidence="10" type="ORF">EX365_06075</name>
    <name evidence="9" type="ORF">EXZ73_01060</name>
    <name evidence="28" type="ORF">F6436_09895</name>
    <name evidence="23" type="ORF">FA835_00600</name>
    <name evidence="25" type="ORF">FLQ97_13900</name>
    <name evidence="24" type="ORF">FLR03_07380</name>
    <name evidence="26" type="ORF">FNX40_08415</name>
    <name evidence="31" type="ORF">FV747_09070</name>
    <name evidence="32" type="ORF">G3O21_001172</name>
    <name evidence="33" type="ORF">GHH22_10825</name>
    <name evidence="30" type="ORF">GJW51_05735</name>
    <name evidence="29" type="ORF">GQG13_07240</name>
    <name evidence="34" type="ORF">GYR60_12920</name>
    <name evidence="35" type="ORF">GYS09_05935</name>
    <name evidence="36" type="ORF">GYX23_07045</name>
    <name evidence="37" type="ORF">GYY14_06560</name>
    <name evidence="39" type="ORF">HZJ64_11285</name>
    <name evidence="6" type="ORF">KV70_02970</name>
    <name evidence="7" type="ORF">QD52_07095</name>
    <name evidence="8" type="ORF">UI29_07135</name>
    <name evidence="11" type="ORF">Y261_08305</name>
</gene>
<dbReference type="Proteomes" id="UP000403352">
    <property type="component" value="Unassembled WGS sequence"/>
</dbReference>
<dbReference type="Proteomes" id="UP000337746">
    <property type="component" value="Unassembled WGS sequence"/>
</dbReference>
<evidence type="ECO:0000313" key="15">
    <source>
        <dbReference type="EMBL" id="EAG2516173.1"/>
    </source>
</evidence>
<dbReference type="EMBL" id="AAHZFN010000008">
    <property type="protein sequence ID" value="ECB9473504.1"/>
    <property type="molecule type" value="Genomic_DNA"/>
</dbReference>
<comment type="caution">
    <text evidence="23">The sequence shown here is derived from an EMBL/GenBank/DDBJ whole genome shotgun (WGS) entry which is preliminary data.</text>
</comment>
<evidence type="ECO:0000313" key="14">
    <source>
        <dbReference type="EMBL" id="EAG2245508.1"/>
    </source>
</evidence>
<dbReference type="Proteomes" id="UP000376505">
    <property type="component" value="Unassembled WGS sequence"/>
</dbReference>
<evidence type="ECO:0000313" key="3">
    <source>
        <dbReference type="EMBL" id="EAC5549833.1"/>
    </source>
</evidence>
<dbReference type="Pfam" id="PF01636">
    <property type="entry name" value="APH"/>
    <property type="match status" value="1"/>
</dbReference>
<dbReference type="EMBL" id="DAAIJL010000004">
    <property type="protein sequence ID" value="HAB8556835.1"/>
    <property type="molecule type" value="Genomic_DNA"/>
</dbReference>
<evidence type="ECO:0000313" key="28">
    <source>
        <dbReference type="EMBL" id="ECY6544644.1"/>
    </source>
</evidence>
<dbReference type="Proteomes" id="UP000336166">
    <property type="component" value="Unassembled WGS sequence"/>
</dbReference>
<evidence type="ECO:0000313" key="64">
    <source>
        <dbReference type="Proteomes" id="UP000467536"/>
    </source>
</evidence>
<dbReference type="EMBL" id="AAAJWF010000004">
    <property type="protein sequence ID" value="EAC7480556.1"/>
    <property type="molecule type" value="Genomic_DNA"/>
</dbReference>
<dbReference type="Proteomes" id="UP000410967">
    <property type="component" value="Unassembled WGS sequence"/>
</dbReference>
<dbReference type="EMBL" id="AABEKY010000003">
    <property type="protein sequence ID" value="EAG9387034.1"/>
    <property type="molecule type" value="Genomic_DNA"/>
</dbReference>
<dbReference type="EMBL" id="AABBZO010000011">
    <property type="protein sequence ID" value="EAG4462690.1"/>
    <property type="molecule type" value="Genomic_DNA"/>
</dbReference>
<dbReference type="PANTHER" id="PTHR40086">
    <property type="entry name" value="PHOSPHOTRANSFERASE YTMP-RELATED"/>
    <property type="match status" value="1"/>
</dbReference>
<evidence type="ECO:0000313" key="78">
    <source>
        <dbReference type="Proteomes" id="UP000844415"/>
    </source>
</evidence>
<evidence type="ECO:0000313" key="24">
    <source>
        <dbReference type="EMBL" id="ECB9473504.1"/>
    </source>
</evidence>
<evidence type="ECO:0000313" key="69">
    <source>
        <dbReference type="Proteomes" id="UP000525850"/>
    </source>
</evidence>
<evidence type="ECO:0000313" key="62">
    <source>
        <dbReference type="Proteomes" id="UP000460224"/>
    </source>
</evidence>
<evidence type="ECO:0000313" key="48">
    <source>
        <dbReference type="Proteomes" id="UP000345329"/>
    </source>
</evidence>
<evidence type="ECO:0000313" key="2">
    <source>
        <dbReference type="EMBL" id="EAC4551530.1"/>
    </source>
</evidence>
<dbReference type="Proteomes" id="UP000842809">
    <property type="component" value="Unassembled WGS sequence"/>
</dbReference>
<dbReference type="Proteomes" id="UP000460224">
    <property type="component" value="Unassembled WGS sequence"/>
</dbReference>
<dbReference type="Gene3D" id="3.90.1200.10">
    <property type="match status" value="1"/>
</dbReference>
<dbReference type="Proteomes" id="UP000423131">
    <property type="component" value="Unassembled WGS sequence"/>
</dbReference>
<dbReference type="EMBL" id="AABAWE010000004">
    <property type="protein sequence ID" value="EAG2087320.1"/>
    <property type="molecule type" value="Genomic_DNA"/>
</dbReference>
<dbReference type="OMA" id="DINHNNW"/>
<dbReference type="EMBL" id="AAIAJJ010000004">
    <property type="protein sequence ID" value="ECC1556818.1"/>
    <property type="molecule type" value="Genomic_DNA"/>
</dbReference>
<evidence type="ECO:0000313" key="72">
    <source>
        <dbReference type="Proteomes" id="UP000540117"/>
    </source>
</evidence>
<dbReference type="Proteomes" id="UP000272537">
    <property type="component" value="Unassembled WGS sequence"/>
</dbReference>
<evidence type="ECO:0000313" key="33">
    <source>
        <dbReference type="EMBL" id="HAA8053650.1"/>
    </source>
</evidence>
<dbReference type="PANTHER" id="PTHR40086:SF1">
    <property type="entry name" value="CELL CYCLE REGULATOR CCRZ"/>
    <property type="match status" value="1"/>
</dbReference>
<reference evidence="39 73" key="10">
    <citation type="submission" date="2020-06" db="EMBL/GenBank/DDBJ databases">
        <title>Two Listeria outbreaks in Switzerland in 2018 and 2020.</title>
        <authorList>
            <person name="Stevens M.J.A."/>
            <person name="Bloemberg G."/>
            <person name="Nusch-Inderbinnen M."/>
            <person name="Stephan R."/>
        </authorList>
    </citation>
    <scope>NUCLEOTIDE SEQUENCE [LARGE SCALE GENOMIC DNA]</scope>
    <source>
        <strain evidence="39 73">N18-0707</strain>
    </source>
</reference>
<dbReference type="Proteomes" id="UP000467347">
    <property type="component" value="Unassembled WGS sequence"/>
</dbReference>
<dbReference type="EMBL" id="AABBYJ010000002">
    <property type="protein sequence ID" value="EAG4330280.1"/>
    <property type="molecule type" value="Genomic_DNA"/>
</dbReference>
<evidence type="ECO:0000313" key="67">
    <source>
        <dbReference type="Proteomes" id="UP000481141"/>
    </source>
</evidence>
<dbReference type="Proteomes" id="UP000354255">
    <property type="component" value="Unassembled WGS sequence"/>
</dbReference>
<reference evidence="76 77" key="3">
    <citation type="journal article" date="2018" name="Genome Biol.">
        <title>SKESA: strategic k-mer extension for scrupulous assemblies.</title>
        <authorList>
            <person name="Souvorov A."/>
            <person name="Agarwala R."/>
            <person name="Lipman D.J."/>
        </authorList>
    </citation>
    <scope>NUCLEOTIDE SEQUENCE [LARGE SCALE GENOMIC DNA]</scope>
    <source>
        <strain evidence="33">09CEB371LM</strain>
        <strain evidence="35 78">CFIAFB20100120</strain>
        <strain evidence="34 76">CFIAFB20130012</strain>
        <strain evidence="37">CFIAFB20170037</strain>
        <strain evidence="36 77">CFIAFB20170045</strain>
    </source>
</reference>
<evidence type="ECO:0000313" key="10">
    <source>
        <dbReference type="EMBL" id="EAD5786114.1"/>
    </source>
</evidence>
<reference evidence="34" key="9">
    <citation type="submission" date="2020-01" db="EMBL/GenBank/DDBJ databases">
        <authorList>
            <consortium name="NCBI Pathogen Detection Project"/>
        </authorList>
    </citation>
    <scope>NUCLEOTIDE SEQUENCE</scope>
    <source>
        <strain evidence="33">09CEB371LM</strain>
        <strain evidence="35">CFIAFB20100120</strain>
        <strain evidence="34">CFIAFB20130012</strain>
        <strain evidence="37">CFIAFB20170037</strain>
        <strain evidence="36">CFIAFB20170045</strain>
    </source>
</reference>
<evidence type="ECO:0000313" key="22">
    <source>
        <dbReference type="EMBL" id="EAK8897872.1"/>
    </source>
</evidence>
<dbReference type="KEGG" id="lmok:CQ02_08275"/>
<evidence type="ECO:0000313" key="45">
    <source>
        <dbReference type="Proteomes" id="UP000337746"/>
    </source>
</evidence>
<evidence type="ECO:0000313" key="23">
    <source>
        <dbReference type="EMBL" id="EAK9315596.1"/>
    </source>
</evidence>
<dbReference type="InterPro" id="IPR052077">
    <property type="entry name" value="CcrZ_PhaseVar_Mediator"/>
</dbReference>
<dbReference type="EMBL" id="JACAVN010000007">
    <property type="protein sequence ID" value="NYA02421.1"/>
    <property type="molecule type" value="Genomic_DNA"/>
</dbReference>
<accession>A0A0B8R288</accession>
<dbReference type="Proteomes" id="UP000852906">
    <property type="component" value="Unassembled WGS sequence"/>
</dbReference>
<evidence type="ECO:0000313" key="27">
    <source>
        <dbReference type="EMBL" id="ECX6923883.1"/>
    </source>
</evidence>
<dbReference type="Proteomes" id="UP000840039">
    <property type="component" value="Unassembled WGS sequence"/>
</dbReference>
<keyword evidence="23" id="KW-0808">Transferase</keyword>
<dbReference type="EMBL" id="AAAJKI010000003">
    <property type="protein sequence ID" value="EAC6547220.1"/>
    <property type="molecule type" value="Genomic_DNA"/>
</dbReference>
<evidence type="ECO:0000313" key="49">
    <source>
        <dbReference type="Proteomes" id="UP000350032"/>
    </source>
</evidence>
<dbReference type="Proteomes" id="UP000566721">
    <property type="component" value="Unassembled WGS sequence"/>
</dbReference>
<evidence type="ECO:0000313" key="9">
    <source>
        <dbReference type="EMBL" id="EAD5772867.1"/>
    </source>
</evidence>
<evidence type="ECO:0000313" key="76">
    <source>
        <dbReference type="Proteomes" id="UP000840197"/>
    </source>
</evidence>
<evidence type="ECO:0000313" key="70">
    <source>
        <dbReference type="Proteomes" id="UP000527632"/>
    </source>
</evidence>
<dbReference type="Proteomes" id="UP000544530">
    <property type="component" value="Unassembled WGS sequence"/>
</dbReference>
<name>A0A0B8R288_LISMN</name>
<evidence type="ECO:0000313" key="19">
    <source>
        <dbReference type="EMBL" id="EAG6169094.1"/>
    </source>
</evidence>
<evidence type="ECO:0000313" key="5">
    <source>
        <dbReference type="EMBL" id="EAC7480556.1"/>
    </source>
</evidence>
<evidence type="ECO:0000313" key="66">
    <source>
        <dbReference type="Proteomes" id="UP000478704"/>
    </source>
</evidence>
<dbReference type="EMBL" id="AANCRK010000003">
    <property type="protein sequence ID" value="EDN7714910.1"/>
    <property type="molecule type" value="Genomic_DNA"/>
</dbReference>
<evidence type="ECO:0000313" key="65">
    <source>
        <dbReference type="Proteomes" id="UP000478682"/>
    </source>
</evidence>
<evidence type="ECO:0000313" key="68">
    <source>
        <dbReference type="Proteomes" id="UP000522199"/>
    </source>
</evidence>
<dbReference type="EMBL" id="AABATR010000003">
    <property type="protein sequence ID" value="EAG1893296.1"/>
    <property type="molecule type" value="Genomic_DNA"/>
</dbReference>
<dbReference type="Proteomes" id="UP000339309">
    <property type="component" value="Unassembled WGS sequence"/>
</dbReference>
<evidence type="ECO:0000313" key="57">
    <source>
        <dbReference type="Proteomes" id="UP000403352"/>
    </source>
</evidence>
<dbReference type="Proteomes" id="UP000350032">
    <property type="component" value="Unassembled WGS sequence"/>
</dbReference>
<evidence type="ECO:0000313" key="77">
    <source>
        <dbReference type="Proteomes" id="UP000841146"/>
    </source>
</evidence>
<dbReference type="EMBL" id="AAAIXK010000002">
    <property type="protein sequence ID" value="EAC5549833.1"/>
    <property type="molecule type" value="Genomic_DNA"/>
</dbReference>
<dbReference type="EMBL" id="AANPAU010000003">
    <property type="protein sequence ID" value="EDP8513770.1"/>
    <property type="molecule type" value="Genomic_DNA"/>
</dbReference>
<dbReference type="EMBL" id="AAALRN010000003">
    <property type="protein sequence ID" value="EAD1184833.1"/>
    <property type="molecule type" value="Genomic_DNA"/>
</dbReference>
<evidence type="ECO:0000313" key="21">
    <source>
        <dbReference type="EMBL" id="EAH4242039.1"/>
    </source>
</evidence>
<dbReference type="Proteomes" id="UP000522199">
    <property type="component" value="Unassembled WGS sequence"/>
</dbReference>
<keyword evidence="41" id="KW-0418">Kinase</keyword>
<dbReference type="EMBL" id="QXLS01000003">
    <property type="protein sequence ID" value="RKA08517.1"/>
    <property type="molecule type" value="Genomic_DNA"/>
</dbReference>
<reference evidence="31 64" key="8">
    <citation type="submission" date="2019-08" db="EMBL/GenBank/DDBJ databases">
        <authorList>
            <person name="Ashton P.M."/>
            <person name="Dallman T."/>
            <person name="Nair S."/>
            <person name="De Pinna E."/>
            <person name="Peters T."/>
            <person name="Grant K."/>
        </authorList>
    </citation>
    <scope>NUCLEOTIDE SEQUENCE [LARGE SCALE GENOMIC DNA]</scope>
    <source>
        <strain evidence="31 64">788324</strain>
    </source>
</reference>
<dbReference type="Proteomes" id="UP000345329">
    <property type="component" value="Unassembled WGS sequence"/>
</dbReference>
<protein>
    <submittedName>
        <fullName evidence="23 24">Phosphotransferase</fullName>
    </submittedName>
    <submittedName>
        <fullName evidence="41">Stress response kinase A</fullName>
        <ecNumber evidence="41">2.7.11.1</ecNumber>
    </submittedName>
</protein>
<evidence type="ECO:0000313" key="60">
    <source>
        <dbReference type="Proteomes" id="UP000427828"/>
    </source>
</evidence>
<dbReference type="EMBL" id="DAAEEB010000007">
    <property type="protein sequence ID" value="HAA8053650.1"/>
    <property type="molecule type" value="Genomic_DNA"/>
</dbReference>
<dbReference type="EMBL" id="QDAY01000003">
    <property type="protein sequence ID" value="KAA9448967.1"/>
    <property type="molecule type" value="Genomic_DNA"/>
</dbReference>
<dbReference type="KEGG" id="lmv:Y193_07625"/>
<evidence type="ECO:0000313" key="40">
    <source>
        <dbReference type="EMBL" id="OET52497.1"/>
    </source>
</evidence>